<gene>
    <name evidence="2" type="ORF">Hamer_G031240</name>
</gene>
<feature type="region of interest" description="Disordered" evidence="1">
    <location>
        <begin position="21"/>
        <end position="122"/>
    </location>
</feature>
<comment type="caution">
    <text evidence="2">The sequence shown here is derived from an EMBL/GenBank/DDBJ whole genome shotgun (WGS) entry which is preliminary data.</text>
</comment>
<feature type="compositionally biased region" description="Basic and acidic residues" evidence="1">
    <location>
        <begin position="49"/>
        <end position="63"/>
    </location>
</feature>
<dbReference type="EMBL" id="JAHLQT010026021">
    <property type="protein sequence ID" value="KAG7164040.1"/>
    <property type="molecule type" value="Genomic_DNA"/>
</dbReference>
<sequence>MLNSTWKSKEKIVLDEVLEDLELSSDESNTSDETQGKFESGKIQLQQDVVKKKEISKRMRETSWQEDNESGEVREEKRQKNLGQKTCVGGNNNGNNRKETVENGSRTDQSMEFEGSRQEHTQ</sequence>
<name>A0A8J5JTY6_HOMAM</name>
<evidence type="ECO:0000313" key="2">
    <source>
        <dbReference type="EMBL" id="KAG7164040.1"/>
    </source>
</evidence>
<feature type="compositionally biased region" description="Polar residues" evidence="1">
    <location>
        <begin position="81"/>
        <end position="95"/>
    </location>
</feature>
<dbReference type="AlphaFoldDB" id="A0A8J5JTY6"/>
<protein>
    <submittedName>
        <fullName evidence="2">Uncharacterized protein</fullName>
    </submittedName>
</protein>
<feature type="non-terminal residue" evidence="2">
    <location>
        <position position="1"/>
    </location>
</feature>
<accession>A0A8J5JTY6</accession>
<proteinExistence type="predicted"/>
<keyword evidence="3" id="KW-1185">Reference proteome</keyword>
<evidence type="ECO:0000256" key="1">
    <source>
        <dbReference type="SAM" id="MobiDB-lite"/>
    </source>
</evidence>
<organism evidence="2 3">
    <name type="scientific">Homarus americanus</name>
    <name type="common">American lobster</name>
    <dbReference type="NCBI Taxonomy" id="6706"/>
    <lineage>
        <taxon>Eukaryota</taxon>
        <taxon>Metazoa</taxon>
        <taxon>Ecdysozoa</taxon>
        <taxon>Arthropoda</taxon>
        <taxon>Crustacea</taxon>
        <taxon>Multicrustacea</taxon>
        <taxon>Malacostraca</taxon>
        <taxon>Eumalacostraca</taxon>
        <taxon>Eucarida</taxon>
        <taxon>Decapoda</taxon>
        <taxon>Pleocyemata</taxon>
        <taxon>Astacidea</taxon>
        <taxon>Nephropoidea</taxon>
        <taxon>Nephropidae</taxon>
        <taxon>Homarus</taxon>
    </lineage>
</organism>
<dbReference type="Proteomes" id="UP000747542">
    <property type="component" value="Unassembled WGS sequence"/>
</dbReference>
<evidence type="ECO:0000313" key="3">
    <source>
        <dbReference type="Proteomes" id="UP000747542"/>
    </source>
</evidence>
<reference evidence="2" key="1">
    <citation type="journal article" date="2021" name="Sci. Adv.">
        <title>The American lobster genome reveals insights on longevity, neural, and immune adaptations.</title>
        <authorList>
            <person name="Polinski J.M."/>
            <person name="Zimin A.V."/>
            <person name="Clark K.F."/>
            <person name="Kohn A.B."/>
            <person name="Sadowski N."/>
            <person name="Timp W."/>
            <person name="Ptitsyn A."/>
            <person name="Khanna P."/>
            <person name="Romanova D.Y."/>
            <person name="Williams P."/>
            <person name="Greenwood S.J."/>
            <person name="Moroz L.L."/>
            <person name="Walt D.R."/>
            <person name="Bodnar A.G."/>
        </authorList>
    </citation>
    <scope>NUCLEOTIDE SEQUENCE</scope>
    <source>
        <strain evidence="2">GMGI-L3</strain>
    </source>
</reference>